<keyword evidence="2" id="KW-1185">Reference proteome</keyword>
<evidence type="ECO:0000313" key="2">
    <source>
        <dbReference type="Proteomes" id="UP000216188"/>
    </source>
</evidence>
<dbReference type="EC" id="2.3.1.47" evidence="1"/>
<keyword evidence="1" id="KW-0012">Acyltransferase</keyword>
<gene>
    <name evidence="1" type="primary">bioF</name>
    <name evidence="1" type="ORF">CEV34_3371</name>
</gene>
<reference evidence="1 2" key="1">
    <citation type="submission" date="2017-07" db="EMBL/GenBank/DDBJ databases">
        <title>Phylogenetic study on the rhizospheric bacterium Ochrobactrum sp. A44.</title>
        <authorList>
            <person name="Krzyzanowska D.M."/>
            <person name="Ossowicki A."/>
            <person name="Rajewska M."/>
            <person name="Maciag T."/>
            <person name="Kaczynski Z."/>
            <person name="Czerwicka M."/>
            <person name="Jafra S."/>
        </authorList>
    </citation>
    <scope>NUCLEOTIDE SEQUENCE [LARGE SCALE GENOMIC DNA]</scope>
    <source>
        <strain evidence="1 2">CCUG 30717</strain>
    </source>
</reference>
<dbReference type="SUPFAM" id="SSF53383">
    <property type="entry name" value="PLP-dependent transferases"/>
    <property type="match status" value="1"/>
</dbReference>
<sequence>MLIGDNARASRIAGLMQEAGFDIRAILPPTVATGTARLRITITLNVDAAQIAAMTGRLASILNEVTT</sequence>
<evidence type="ECO:0000313" key="1">
    <source>
        <dbReference type="EMBL" id="OYR23769.1"/>
    </source>
</evidence>
<organism evidence="1 2">
    <name type="scientific">Brucella pseudogrignonensis</name>
    <dbReference type="NCBI Taxonomy" id="419475"/>
    <lineage>
        <taxon>Bacteria</taxon>
        <taxon>Pseudomonadati</taxon>
        <taxon>Pseudomonadota</taxon>
        <taxon>Alphaproteobacteria</taxon>
        <taxon>Hyphomicrobiales</taxon>
        <taxon>Brucellaceae</taxon>
        <taxon>Brucella/Ochrobactrum group</taxon>
        <taxon>Brucella</taxon>
    </lineage>
</organism>
<name>A0A256G9J3_9HYPH</name>
<keyword evidence="1" id="KW-0808">Transferase</keyword>
<dbReference type="InterPro" id="IPR015422">
    <property type="entry name" value="PyrdxlP-dep_Trfase_small"/>
</dbReference>
<dbReference type="GO" id="GO:0008710">
    <property type="term" value="F:8-amino-7-oxononanoate synthase activity"/>
    <property type="evidence" value="ECO:0007669"/>
    <property type="project" value="UniProtKB-EC"/>
</dbReference>
<dbReference type="AlphaFoldDB" id="A0A256G9J3"/>
<dbReference type="Gene3D" id="3.90.1150.10">
    <property type="entry name" value="Aspartate Aminotransferase, domain 1"/>
    <property type="match status" value="1"/>
</dbReference>
<protein>
    <submittedName>
        <fullName evidence="1">8-amino-7-oxononanoate synthase domain protein</fullName>
        <ecNumber evidence="1">2.3.1.47</ecNumber>
    </submittedName>
</protein>
<dbReference type="Proteomes" id="UP000216188">
    <property type="component" value="Unassembled WGS sequence"/>
</dbReference>
<proteinExistence type="predicted"/>
<accession>A0A256G9J3</accession>
<comment type="caution">
    <text evidence="1">The sequence shown here is derived from an EMBL/GenBank/DDBJ whole genome shotgun (WGS) entry which is preliminary data.</text>
</comment>
<dbReference type="EMBL" id="NNRM01000038">
    <property type="protein sequence ID" value="OYR23769.1"/>
    <property type="molecule type" value="Genomic_DNA"/>
</dbReference>
<dbReference type="InterPro" id="IPR015424">
    <property type="entry name" value="PyrdxlP-dep_Trfase"/>
</dbReference>